<protein>
    <submittedName>
        <fullName evidence="1">Glucosyl transferase GtrII</fullName>
    </submittedName>
</protein>
<evidence type="ECO:0000313" key="1">
    <source>
        <dbReference type="EMBL" id="SMQ30076.1"/>
    </source>
</evidence>
<accession>A0ACD2UCN2</accession>
<dbReference type="Proteomes" id="UP001158048">
    <property type="component" value="Unassembled WGS sequence"/>
</dbReference>
<comment type="caution">
    <text evidence="1">The sequence shown here is derived from an EMBL/GenBank/DDBJ whole genome shotgun (WGS) entry which is preliminary data.</text>
</comment>
<gene>
    <name evidence="1" type="ORF">SAMN04488483_5215</name>
</gene>
<organism evidence="1 2">
    <name type="scientific">Pseudomonas helmanticensis</name>
    <dbReference type="NCBI Taxonomy" id="1471381"/>
    <lineage>
        <taxon>Bacteria</taxon>
        <taxon>Pseudomonadati</taxon>
        <taxon>Pseudomonadota</taxon>
        <taxon>Gammaproteobacteria</taxon>
        <taxon>Pseudomonadales</taxon>
        <taxon>Pseudomonadaceae</taxon>
        <taxon>Pseudomonas</taxon>
    </lineage>
</organism>
<evidence type="ECO:0000313" key="2">
    <source>
        <dbReference type="Proteomes" id="UP001158048"/>
    </source>
</evidence>
<proteinExistence type="predicted"/>
<dbReference type="EMBL" id="FXUY01000002">
    <property type="protein sequence ID" value="SMQ30076.1"/>
    <property type="molecule type" value="Genomic_DNA"/>
</dbReference>
<keyword evidence="2" id="KW-1185">Reference proteome</keyword>
<sequence length="714" mass="80051">MHTGFRIKVKTLTKWTALVVILTLALTWLLLKSPILTPTLKIETLEFPAEKSQLFYKRLSPYTEQNSSYTKLDSSRTAFQFSLPVYDDDLRWDPLEKAGDFYLTSVSINLLVYHSVVSMENVNPSFQLQKGIRNNRTFFIAPAGSTDPQISIHIDSAHLDKVRVGMAITLAALIALAIVIWINWHAAILDYTQRESGWIARLKGALKKDGFSPTEFSALLGAGIFLNLIPMSQFFLSVDDEVGAFRTDPSVWISDGRWTAFLVEKFIFPLPVLPFAPNLFFYICLALSYMVILRAHNLKFSWITTFAYCAFVAHPIWWFIGEFYSNLPSTGLGVLCLSIAVYITSRINISARLYRGQILQFASASFFLSLAIGAYQSLAMFYLVVAIGSVIFAARDKINEPPTALLVLVKRIAALVTVFLSGLILYAFFNKVAKHFYPVNYGYLDSFLKIDELLANPLQITKLTVNEMFKIYTGSVQSFGVSFFISTVVLGIATLLLITQKTLISSARMMLFIGALLLSPFLLHFVTGGSFLPMRSMLAVSFITWLSVMVILEKRGALQALGLILVSVLIFQMVTINSQYAASTILATTHDRLTAEAIYARIAEVDPHFDREARAPVDIYGKFSFSSRYPSPDSSTMSASFFDWDEGNANRMLKYMQLVGFSNVFTLHPTIRIGLTPKFKDMPVWPAPGSVRLDNGVYLIKLSEKPDPTHAQYQ</sequence>
<reference evidence="1" key="1">
    <citation type="submission" date="2017-05" db="EMBL/GenBank/DDBJ databases">
        <authorList>
            <person name="Varghese N."/>
            <person name="Submissions S."/>
        </authorList>
    </citation>
    <scope>NUCLEOTIDE SEQUENCE</scope>
    <source>
        <strain evidence="1">LMG 28168</strain>
    </source>
</reference>
<name>A0ACD2UCN2_9PSED</name>
<keyword evidence="1" id="KW-0808">Transferase</keyword>